<dbReference type="OrthoDB" id="5427399at2759"/>
<dbReference type="AlphaFoldDB" id="G9N8E5"/>
<accession>G9N8E5</accession>
<reference evidence="2 3" key="1">
    <citation type="journal article" date="2011" name="Genome Biol.">
        <title>Comparative genome sequence analysis underscores mycoparasitism as the ancestral life style of Trichoderma.</title>
        <authorList>
            <person name="Kubicek C.P."/>
            <person name="Herrera-Estrella A."/>
            <person name="Seidl-Seiboth V."/>
            <person name="Martinez D.A."/>
            <person name="Druzhinina I.S."/>
            <person name="Thon M."/>
            <person name="Zeilinger S."/>
            <person name="Casas-Flores S."/>
            <person name="Horwitz B.A."/>
            <person name="Mukherjee P.K."/>
            <person name="Mukherjee M."/>
            <person name="Kredics L."/>
            <person name="Alcaraz L.D."/>
            <person name="Aerts A."/>
            <person name="Antal Z."/>
            <person name="Atanasova L."/>
            <person name="Cervantes-Badillo M.G."/>
            <person name="Challacombe J."/>
            <person name="Chertkov O."/>
            <person name="McCluskey K."/>
            <person name="Coulpier F."/>
            <person name="Deshpande N."/>
            <person name="von Doehren H."/>
            <person name="Ebbole D.J."/>
            <person name="Esquivel-Naranjo E.U."/>
            <person name="Fekete E."/>
            <person name="Flipphi M."/>
            <person name="Glaser F."/>
            <person name="Gomez-Rodriguez E.Y."/>
            <person name="Gruber S."/>
            <person name="Han C."/>
            <person name="Henrissat B."/>
            <person name="Hermosa R."/>
            <person name="Hernandez-Onate M."/>
            <person name="Karaffa L."/>
            <person name="Kosti I."/>
            <person name="Le Crom S."/>
            <person name="Lindquist E."/>
            <person name="Lucas S."/>
            <person name="Luebeck M."/>
            <person name="Luebeck P.S."/>
            <person name="Margeot A."/>
            <person name="Metz B."/>
            <person name="Misra M."/>
            <person name="Nevalainen H."/>
            <person name="Omann M."/>
            <person name="Packer N."/>
            <person name="Perrone G."/>
            <person name="Uresti-Rivera E.E."/>
            <person name="Salamov A."/>
            <person name="Schmoll M."/>
            <person name="Seiboth B."/>
            <person name="Shapiro H."/>
            <person name="Sukno S."/>
            <person name="Tamayo-Ramos J.A."/>
            <person name="Tisch D."/>
            <person name="Wiest A."/>
            <person name="Wilkinson H.H."/>
            <person name="Zhang M."/>
            <person name="Coutinho P.M."/>
            <person name="Kenerley C.M."/>
            <person name="Monte E."/>
            <person name="Baker S.E."/>
            <person name="Grigoriev I.V."/>
        </authorList>
    </citation>
    <scope>NUCLEOTIDE SEQUENCE [LARGE SCALE GENOMIC DNA]</scope>
    <source>
        <strain evidence="3">Gv29-8 / FGSC 10586</strain>
    </source>
</reference>
<dbReference type="GeneID" id="25792060"/>
<gene>
    <name evidence="2" type="ORF">TRIVIDRAFT_227093</name>
</gene>
<proteinExistence type="predicted"/>
<dbReference type="VEuPathDB" id="FungiDB:TRIVIDRAFT_227093"/>
<comment type="caution">
    <text evidence="2">The sequence shown here is derived from an EMBL/GenBank/DDBJ whole genome shotgun (WGS) entry which is preliminary data.</text>
</comment>
<dbReference type="Gene3D" id="3.80.10.10">
    <property type="entry name" value="Ribonuclease Inhibitor"/>
    <property type="match status" value="1"/>
</dbReference>
<dbReference type="RefSeq" id="XP_013951450.1">
    <property type="nucleotide sequence ID" value="XM_014095975.1"/>
</dbReference>
<dbReference type="STRING" id="413071.G9N8E5"/>
<feature type="region of interest" description="Disordered" evidence="1">
    <location>
        <begin position="56"/>
        <end position="77"/>
    </location>
</feature>
<dbReference type="InParanoid" id="G9N8E5"/>
<keyword evidence="3" id="KW-1185">Reference proteome</keyword>
<evidence type="ECO:0000313" key="2">
    <source>
        <dbReference type="EMBL" id="EHK17253.1"/>
    </source>
</evidence>
<dbReference type="InterPro" id="IPR032675">
    <property type="entry name" value="LRR_dom_sf"/>
</dbReference>
<name>G9N8E5_HYPVG</name>
<evidence type="ECO:0000256" key="1">
    <source>
        <dbReference type="SAM" id="MobiDB-lite"/>
    </source>
</evidence>
<dbReference type="EMBL" id="ABDF02000089">
    <property type="protein sequence ID" value="EHK17253.1"/>
    <property type="molecule type" value="Genomic_DNA"/>
</dbReference>
<dbReference type="Proteomes" id="UP000007115">
    <property type="component" value="Unassembled WGS sequence"/>
</dbReference>
<protein>
    <submittedName>
        <fullName evidence="2">Uncharacterized protein</fullName>
    </submittedName>
</protein>
<organism evidence="2 3">
    <name type="scientific">Hypocrea virens (strain Gv29-8 / FGSC 10586)</name>
    <name type="common">Gliocladium virens</name>
    <name type="synonym">Trichoderma virens</name>
    <dbReference type="NCBI Taxonomy" id="413071"/>
    <lineage>
        <taxon>Eukaryota</taxon>
        <taxon>Fungi</taxon>
        <taxon>Dikarya</taxon>
        <taxon>Ascomycota</taxon>
        <taxon>Pezizomycotina</taxon>
        <taxon>Sordariomycetes</taxon>
        <taxon>Hypocreomycetidae</taxon>
        <taxon>Hypocreales</taxon>
        <taxon>Hypocreaceae</taxon>
        <taxon>Trichoderma</taxon>
    </lineage>
</organism>
<dbReference type="SUPFAM" id="SSF52047">
    <property type="entry name" value="RNI-like"/>
    <property type="match status" value="1"/>
</dbReference>
<evidence type="ECO:0000313" key="3">
    <source>
        <dbReference type="Proteomes" id="UP000007115"/>
    </source>
</evidence>
<sequence length="380" mass="44046">MAVQTLTWLEMVEDEISLTDVEHIRDGPRNTEVDLSSLLDHFDRISHWRPSDEPHVYDGRLPEMRSNREDDTQREESIQTFTPRFFAALDKMPKLKELISQPMPIARELTTPSGQPPLQYPFTGQLFLQGTPDAWGSRNDGFYTLMIPYLTHRANLHTLTPITRLCLVDESIWTYLRRLAGSFAKCLENLTHINLCISNIRNLEELDCAGSYLKAATALEEIILCLNRSGVHQKRTRNFFGLFFPSDCQYPKLHTLKLENVPFTHRSLLEFVTKVASSLKDLTFHNCHVTIRTIHALSKIPELELKRCVSTTIQVKIDSLEEVILKWYESDNENYERLDEEYDGGGDVDIEEDEDSDEIPMMTQISWVEKITRKDRRLSE</sequence>
<dbReference type="HOGENOM" id="CLU_727733_0_0_1"/>